<dbReference type="InterPro" id="IPR001965">
    <property type="entry name" value="Znf_PHD"/>
</dbReference>
<evidence type="ECO:0000259" key="20">
    <source>
        <dbReference type="PROSITE" id="PS51194"/>
    </source>
</evidence>
<dbReference type="SUPFAM" id="SSF52540">
    <property type="entry name" value="P-loop containing nucleoside triphosphate hydrolases"/>
    <property type="match status" value="2"/>
</dbReference>
<feature type="compositionally biased region" description="Basic and acidic residues" evidence="15">
    <location>
        <begin position="1128"/>
        <end position="1140"/>
    </location>
</feature>
<gene>
    <name evidence="21" type="ORF">FisN_5Hh348</name>
</gene>
<dbReference type="Gene3D" id="1.10.30.10">
    <property type="entry name" value="High mobility group box domain"/>
    <property type="match status" value="1"/>
</dbReference>
<keyword evidence="8" id="KW-0067">ATP-binding</keyword>
<evidence type="ECO:0000256" key="12">
    <source>
        <dbReference type="ARBA" id="ARBA00023242"/>
    </source>
</evidence>
<keyword evidence="6 21" id="KW-0378">Hydrolase</keyword>
<dbReference type="PROSITE" id="PS50014">
    <property type="entry name" value="BROMODOMAIN_2"/>
    <property type="match status" value="3"/>
</dbReference>
<reference evidence="21 22" key="1">
    <citation type="journal article" date="2015" name="Plant Cell">
        <title>Oil accumulation by the oleaginous diatom Fistulifera solaris as revealed by the genome and transcriptome.</title>
        <authorList>
            <person name="Tanaka T."/>
            <person name="Maeda Y."/>
            <person name="Veluchamy A."/>
            <person name="Tanaka M."/>
            <person name="Abida H."/>
            <person name="Marechal E."/>
            <person name="Bowler C."/>
            <person name="Muto M."/>
            <person name="Sunaga Y."/>
            <person name="Tanaka M."/>
            <person name="Yoshino T."/>
            <person name="Taniguchi T."/>
            <person name="Fukuda Y."/>
            <person name="Nemoto M."/>
            <person name="Matsumoto M."/>
            <person name="Wong P.S."/>
            <person name="Aburatani S."/>
            <person name="Fujibuchi W."/>
        </authorList>
    </citation>
    <scope>NUCLEOTIDE SEQUENCE [LARGE SCALE GENOMIC DNA]</scope>
    <source>
        <strain evidence="21 22">JPCC DA0580</strain>
    </source>
</reference>
<dbReference type="SMART" id="SM00297">
    <property type="entry name" value="BROMO"/>
    <property type="match status" value="3"/>
</dbReference>
<proteinExistence type="predicted"/>
<dbReference type="SMART" id="SM00249">
    <property type="entry name" value="PHD"/>
    <property type="match status" value="1"/>
</dbReference>
<protein>
    <submittedName>
        <fullName evidence="21">Chromodomain-helicase-DNA-binding protein 7</fullName>
        <ecNumber evidence="21">3.6.4.12</ecNumber>
    </submittedName>
</protein>
<dbReference type="EC" id="3.6.4.12" evidence="21"/>
<feature type="compositionally biased region" description="Acidic residues" evidence="15">
    <location>
        <begin position="949"/>
        <end position="970"/>
    </location>
</feature>
<dbReference type="Proteomes" id="UP000198406">
    <property type="component" value="Unassembled WGS sequence"/>
</dbReference>
<feature type="DNA-binding region" description="HMG box" evidence="14">
    <location>
        <begin position="348"/>
        <end position="416"/>
    </location>
</feature>
<dbReference type="Gene3D" id="2.40.50.40">
    <property type="match status" value="2"/>
</dbReference>
<comment type="caution">
    <text evidence="21">The sequence shown here is derived from an EMBL/GenBank/DDBJ whole genome shotgun (WGS) entry which is preliminary data.</text>
</comment>
<evidence type="ECO:0000256" key="9">
    <source>
        <dbReference type="ARBA" id="ARBA00023015"/>
    </source>
</evidence>
<keyword evidence="10 13" id="KW-0103">Bromodomain</keyword>
<evidence type="ECO:0000256" key="1">
    <source>
        <dbReference type="ARBA" id="ARBA00004123"/>
    </source>
</evidence>
<evidence type="ECO:0000256" key="15">
    <source>
        <dbReference type="SAM" id="MobiDB-lite"/>
    </source>
</evidence>
<keyword evidence="14 21" id="KW-0238">DNA-binding</keyword>
<keyword evidence="5" id="KW-0863">Zinc-finger</keyword>
<dbReference type="CDD" id="cd04369">
    <property type="entry name" value="Bromodomain"/>
    <property type="match status" value="3"/>
</dbReference>
<evidence type="ECO:0000256" key="5">
    <source>
        <dbReference type="ARBA" id="ARBA00022771"/>
    </source>
</evidence>
<dbReference type="PROSITE" id="PS00598">
    <property type="entry name" value="CHROMO_1"/>
    <property type="match status" value="1"/>
</dbReference>
<evidence type="ECO:0000256" key="3">
    <source>
        <dbReference type="ARBA" id="ARBA00022737"/>
    </source>
</evidence>
<dbReference type="InterPro" id="IPR016197">
    <property type="entry name" value="Chromo-like_dom_sf"/>
</dbReference>
<dbReference type="InterPro" id="IPR049730">
    <property type="entry name" value="SNF2/RAD54-like_C"/>
</dbReference>
<dbReference type="Gene3D" id="1.20.920.10">
    <property type="entry name" value="Bromodomain-like"/>
    <property type="match status" value="3"/>
</dbReference>
<dbReference type="Pfam" id="PF00385">
    <property type="entry name" value="Chromo"/>
    <property type="match status" value="1"/>
</dbReference>
<evidence type="ECO:0000313" key="21">
    <source>
        <dbReference type="EMBL" id="GAX16969.1"/>
    </source>
</evidence>
<dbReference type="SMART" id="SM00487">
    <property type="entry name" value="DEXDc"/>
    <property type="match status" value="1"/>
</dbReference>
<dbReference type="Gene3D" id="3.40.50.10810">
    <property type="entry name" value="Tandem AAA-ATPase domain"/>
    <property type="match status" value="1"/>
</dbReference>
<dbReference type="SMART" id="SM00490">
    <property type="entry name" value="HELICc"/>
    <property type="match status" value="1"/>
</dbReference>
<dbReference type="SUPFAM" id="SSF47095">
    <property type="entry name" value="HMG-box"/>
    <property type="match status" value="1"/>
</dbReference>
<feature type="compositionally biased region" description="Basic residues" evidence="15">
    <location>
        <begin position="136"/>
        <end position="147"/>
    </location>
</feature>
<dbReference type="SMART" id="SM00398">
    <property type="entry name" value="HMG"/>
    <property type="match status" value="1"/>
</dbReference>
<feature type="domain" description="Bromo" evidence="17">
    <location>
        <begin position="439"/>
        <end position="509"/>
    </location>
</feature>
<dbReference type="InterPro" id="IPR023780">
    <property type="entry name" value="Chromo_domain"/>
</dbReference>
<feature type="domain" description="Bromo" evidence="17">
    <location>
        <begin position="2170"/>
        <end position="2240"/>
    </location>
</feature>
<feature type="compositionally biased region" description="Low complexity" evidence="15">
    <location>
        <begin position="48"/>
        <end position="61"/>
    </location>
</feature>
<keyword evidence="2" id="KW-0479">Metal-binding</keyword>
<evidence type="ECO:0000256" key="4">
    <source>
        <dbReference type="ARBA" id="ARBA00022741"/>
    </source>
</evidence>
<feature type="compositionally biased region" description="Basic and acidic residues" evidence="15">
    <location>
        <begin position="2312"/>
        <end position="2322"/>
    </location>
</feature>
<feature type="domain" description="Helicase C-terminal" evidence="20">
    <location>
        <begin position="1601"/>
        <end position="1781"/>
    </location>
</feature>
<dbReference type="InterPro" id="IPR018359">
    <property type="entry name" value="Bromodomain_CS"/>
</dbReference>
<dbReference type="PANTHER" id="PTHR45623:SF48">
    <property type="entry name" value="SNF2 FAMILY DNA-DEPENDENT ATPASE"/>
    <property type="match status" value="1"/>
</dbReference>
<feature type="domain" description="Helicase ATP-binding" evidence="19">
    <location>
        <begin position="1268"/>
        <end position="1450"/>
    </location>
</feature>
<dbReference type="PROSITE" id="PS50013">
    <property type="entry name" value="CHROMO_2"/>
    <property type="match status" value="1"/>
</dbReference>
<dbReference type="InterPro" id="IPR027417">
    <property type="entry name" value="P-loop_NTPase"/>
</dbReference>
<evidence type="ECO:0000256" key="6">
    <source>
        <dbReference type="ARBA" id="ARBA00022801"/>
    </source>
</evidence>
<dbReference type="InterPro" id="IPR001650">
    <property type="entry name" value="Helicase_C-like"/>
</dbReference>
<evidence type="ECO:0000313" key="22">
    <source>
        <dbReference type="Proteomes" id="UP000198406"/>
    </source>
</evidence>
<feature type="compositionally biased region" description="Basic residues" evidence="15">
    <location>
        <begin position="2339"/>
        <end position="2348"/>
    </location>
</feature>
<dbReference type="GO" id="GO:0008270">
    <property type="term" value="F:zinc ion binding"/>
    <property type="evidence" value="ECO:0007669"/>
    <property type="project" value="UniProtKB-KW"/>
</dbReference>
<evidence type="ECO:0000259" key="16">
    <source>
        <dbReference type="PROSITE" id="PS50013"/>
    </source>
</evidence>
<keyword evidence="9" id="KW-0805">Transcription regulation</keyword>
<dbReference type="Gene3D" id="3.40.50.300">
    <property type="entry name" value="P-loop containing nucleotide triphosphate hydrolases"/>
    <property type="match status" value="1"/>
</dbReference>
<evidence type="ECO:0000256" key="8">
    <source>
        <dbReference type="ARBA" id="ARBA00022840"/>
    </source>
</evidence>
<organism evidence="21 22">
    <name type="scientific">Fistulifera solaris</name>
    <name type="common">Oleaginous diatom</name>
    <dbReference type="NCBI Taxonomy" id="1519565"/>
    <lineage>
        <taxon>Eukaryota</taxon>
        <taxon>Sar</taxon>
        <taxon>Stramenopiles</taxon>
        <taxon>Ochrophyta</taxon>
        <taxon>Bacillariophyta</taxon>
        <taxon>Bacillariophyceae</taxon>
        <taxon>Bacillariophycidae</taxon>
        <taxon>Naviculales</taxon>
        <taxon>Naviculaceae</taxon>
        <taxon>Fistulifera</taxon>
    </lineage>
</organism>
<sequence>MSEGRARRASIKRVDYGKEQEFSDVDLFEDSEAEAPPPVKRRGRKSKGSGVRTTVVTTSTAVEDDDDEYDNRPVYTEKGYDPALPPIRDRFPFLPEYEEDGSPRIELIVGRRPVDDKEDAQDVDDEDSDDDGANRPIRRKKNVKKKVSSPSTRSPRNGEQSDELVEYEYLVKYKGRSYLHLEWKTGADLESMNKSAKGIYRRFVKKVHAGTEEDLENPEFDPNYLIPEKILDEAEQEISVELTDKELLRWEKEREKELAEASDDSSVSKKEEDPKVKVTVDKQVPSEESAPKEEDVGDLFDFLTDDEIDFNKLTLEKLRAIVAKEDPYYVKVEGSDNPYRDGYVTEPPKKPRASYIFFQCTLRSYFQRKNPNAIQAEIMSIVAEKWRSMTDEQKEPFVLLSQEEARQYEKEKVLLAKAQKPNEVWQPLRRCLMVLERLAKDSFADIFLEPVDTEDFPDYEEVIDSPMDLGTVRSKLMSKKYQMPEQFARDMRKVWNNCKIYNQHGSAIWHVADYMSKLFERLYHAWVLEFRERYLRWKDPRARPWEHTCRCHDGRCETPDDQMVLCDHCDAMYGFKCVTPQLKKAPSKAWHCPECKPKLKTAKGIKMLSAVAENAARKRAELGDIPMKKVKQSMFLVKWKNLGYEFCTWETRADINDDKLIADFRKLNSSHADETEVEAQAVAKTLLGTKHTVEENAGGQGCTPLLRSQLYAQTRSFEFLKFGVSCPPPTLTAECGPHNQAFLMNCAPLNAKSSINGLVHPGDVVSCVSDMVFRVARKEAKTQSCFASLPPLMQGEYDAIIPITSKGLMMNVGEINGAVAFLGYRAFPDGTKGPAEERKLVRNIGDKIIAVDGVGTIGKTFKEVIGLLKESGKNKFAYMRFLENGLSGCDTHLVSSGDKGRYAIEEMRTKFMSDRQRILLQRQHIVENINDEVDRSDDLDSESERGDSDNDSEEGGSEGEFEPDSEDEEMAQNASDEVHAATEPASGDSAIGEATQPEKEKSSSDLAPEVHPDDHKSYKYGVLQTEETTQSLAFRLLDTDIGYSSDEGGTEDRAYFLDGVDQTFTTAKASEQVIKTKRSKEDERSSLPARQTEFSTLGERAKLAAAVLISPDQPDEATFDGFPQISLEESHKESDEKEASDTPSKSVKKSTVKIEQVSVSTGEVLHVWTNVESAAATLQLPLQDLRQVLLDDYDEDIGDEVGGYKWRYAAAGAKVTAGAPQTRGGGGKKAQEAWLEFRDKLYDPNEPHIYKNGNKLRDYQIDGVNWLSSVWYKRQGCILADEMGLGKTVQIVCFIDHLFRVEKIRRPFLVVVPLSTVEHWRREFEGWTDMVCCIYHDRQRVWRDVLREYEWYFEDRPHTPEYLKFDVLVTTYDTLIGDFDVISDIPFRVAVVDEAHRLRNQKGKLLECMREISARGTMQYGYQSRVLMSGTPLQNDLTELWTLLNFIEPYKFPELDDFQSRFGNMANQEQVENLQQMISPFMLRRVKDDVAKDIPAKEETVIDVELTSLQKQYYRAIFEHNHAFLSIGINRQITPKLMNIQMELRKACNHPFLLDGVEHRELDRIYRELSEKGAFEGKTPEEQQHMVNEQGYVMSSGKMVLLDKLLPKLRQEGHKVLIFSQMVKMLDLISEYCEFRDFRYERLDGRIRGTERQKAIDRFESESDSFLFLLSTRAGGVGINLTAADICIIFDSDWNPQNDVQAQARCHRIGQTRDVRIYRLVTSRSFEQEMFDRASKKLGLEQAVLGTFEKDRDDDKPTQQEMEQLLKRGAYALLEDENDEITKEFCADDIESILAKRTRTRVVEGAKTASWLNKQGMVISKSKFSAEAGGDALDMDDPEFWQKVMPNFVTPGLMMQKLRELQDEVDGKVRGPGRGRKRRGRPPKETTNELDEAEEKADAKTSDAPESVDANVATVDADADADAVSEKEDNDSDSDADDEHSGKESKNKFQLSRAQAKKVVKFISDVKGMMEGLLEEDEEDMNPDDKDICQKLLLTISVKEKLFNEEQRHLARSYLKRLEGDRRRRCRVSEQNRFQPGIREEEVDDVIQELRIEGKKRKKRRKRIEMAELEVPTPERRRKRRFSENGGGYLGDDGYLHHSDSGEDWSDVAEDVYDSSTAKKDKISAKEARRRRQWLANDDDATAAGRAWPVFPRHMVTKILRTLLDEMIKHDSSRGGTFSEPVSREDFPDYYEEIEKPMDYGTMKKKLENGEYRSAQAMQKDFILILQNCRKYNDKKSDIVKEAFDQHVMRPKLLLDAASKHGLFIAEDGSILEIIEEPKPGSAKKGRKRRSVDGEGADAEKKTPKQKQTSKNGDDNTIDAKKPGKARVRISLDGASPGKVKKGGKRKRSVENLDNGTDDGSIDHDGSNLANTGTKRQRKSSLDKKATGKTTKKFLIDETAFDLVALKKRRDSLDGSFKKARKNLTQLGPWRLPERIEDKFQEVALSTLLKMNSHDRYDVFTEPVSDDQAPGYNEVVEHPMDFGSMREKVEKGEYGTGSDAAAALYTDFLLVFDNCSLYNPEDSEVAEEAARVLALLPEAFAAAVAAVMAKSK</sequence>
<accession>A0A1Z5JSQ4</accession>
<evidence type="ECO:0000256" key="11">
    <source>
        <dbReference type="ARBA" id="ARBA00023163"/>
    </source>
</evidence>
<dbReference type="InterPro" id="IPR023779">
    <property type="entry name" value="Chromodomain_CS"/>
</dbReference>
<feature type="region of interest" description="Disordered" evidence="15">
    <location>
        <begin position="2276"/>
        <end position="2387"/>
    </location>
</feature>
<feature type="region of interest" description="Disordered" evidence="15">
    <location>
        <begin position="259"/>
        <end position="294"/>
    </location>
</feature>
<keyword evidence="7" id="KW-0862">Zinc</keyword>
<feature type="compositionally biased region" description="Acidic residues" evidence="15">
    <location>
        <begin position="116"/>
        <end position="131"/>
    </location>
</feature>
<feature type="region of interest" description="Disordered" evidence="15">
    <location>
        <begin position="2075"/>
        <end position="2096"/>
    </location>
</feature>
<dbReference type="InterPro" id="IPR036910">
    <property type="entry name" value="HMG_box_dom_sf"/>
</dbReference>
<dbReference type="GO" id="GO:0016787">
    <property type="term" value="F:hydrolase activity"/>
    <property type="evidence" value="ECO:0007669"/>
    <property type="project" value="UniProtKB-KW"/>
</dbReference>
<dbReference type="PRINTS" id="PR00503">
    <property type="entry name" value="BROMODOMAIN"/>
</dbReference>
<dbReference type="CDD" id="cd18793">
    <property type="entry name" value="SF2_C_SNF"/>
    <property type="match status" value="1"/>
</dbReference>
<evidence type="ECO:0000256" key="7">
    <source>
        <dbReference type="ARBA" id="ARBA00022833"/>
    </source>
</evidence>
<comment type="subcellular location">
    <subcellularLocation>
        <location evidence="1">Nucleus</location>
    </subcellularLocation>
</comment>
<dbReference type="CDD" id="cd00136">
    <property type="entry name" value="PDZ_canonical"/>
    <property type="match status" value="1"/>
</dbReference>
<dbReference type="InterPro" id="IPR036427">
    <property type="entry name" value="Bromodomain-like_sf"/>
</dbReference>
<keyword evidence="21" id="KW-0347">Helicase</keyword>
<dbReference type="InterPro" id="IPR014001">
    <property type="entry name" value="Helicase_ATP-bd"/>
</dbReference>
<feature type="compositionally biased region" description="Basic and acidic residues" evidence="15">
    <location>
        <begin position="932"/>
        <end position="948"/>
    </location>
</feature>
<dbReference type="PROSITE" id="PS51194">
    <property type="entry name" value="HELICASE_CTER"/>
    <property type="match status" value="1"/>
</dbReference>
<evidence type="ECO:0000256" key="14">
    <source>
        <dbReference type="PROSITE-ProRule" id="PRU00267"/>
    </source>
</evidence>
<dbReference type="InterPro" id="IPR038718">
    <property type="entry name" value="SNF2-like_sf"/>
</dbReference>
<keyword evidence="12 14" id="KW-0539">Nucleus</keyword>
<dbReference type="PROSITE" id="PS50118">
    <property type="entry name" value="HMG_BOX_2"/>
    <property type="match status" value="1"/>
</dbReference>
<dbReference type="Gene3D" id="3.30.40.10">
    <property type="entry name" value="Zinc/RING finger domain, C3HC4 (zinc finger)"/>
    <property type="match status" value="1"/>
</dbReference>
<keyword evidence="3" id="KW-0677">Repeat</keyword>
<feature type="compositionally biased region" description="Basic residues" evidence="15">
    <location>
        <begin position="1871"/>
        <end position="1881"/>
    </location>
</feature>
<keyword evidence="22" id="KW-1185">Reference proteome</keyword>
<evidence type="ECO:0000256" key="13">
    <source>
        <dbReference type="PROSITE-ProRule" id="PRU00035"/>
    </source>
</evidence>
<feature type="compositionally biased region" description="Acidic residues" evidence="15">
    <location>
        <begin position="1917"/>
        <end position="1938"/>
    </location>
</feature>
<dbReference type="GO" id="GO:0003677">
    <property type="term" value="F:DNA binding"/>
    <property type="evidence" value="ECO:0007669"/>
    <property type="project" value="UniProtKB-UniRule"/>
</dbReference>
<keyword evidence="4" id="KW-0547">Nucleotide-binding</keyword>
<dbReference type="SUPFAM" id="SSF54160">
    <property type="entry name" value="Chromo domain-like"/>
    <property type="match status" value="2"/>
</dbReference>
<feature type="domain" description="Chromo" evidence="16">
    <location>
        <begin position="610"/>
        <end position="676"/>
    </location>
</feature>
<dbReference type="InParanoid" id="A0A1Z5JSQ4"/>
<feature type="region of interest" description="Disordered" evidence="15">
    <location>
        <begin position="1859"/>
        <end position="1950"/>
    </location>
</feature>
<feature type="region of interest" description="Disordered" evidence="15">
    <location>
        <begin position="27"/>
        <end position="164"/>
    </location>
</feature>
<evidence type="ECO:0000256" key="2">
    <source>
        <dbReference type="ARBA" id="ARBA00022723"/>
    </source>
</evidence>
<feature type="compositionally biased region" description="Basic and acidic residues" evidence="15">
    <location>
        <begin position="1859"/>
        <end position="1869"/>
    </location>
</feature>
<dbReference type="Pfam" id="PF00439">
    <property type="entry name" value="Bromodomain"/>
    <property type="match status" value="3"/>
</dbReference>
<keyword evidence="11" id="KW-0804">Transcription</keyword>
<dbReference type="GO" id="GO:0005634">
    <property type="term" value="C:nucleus"/>
    <property type="evidence" value="ECO:0007669"/>
    <property type="project" value="UniProtKB-SubCell"/>
</dbReference>
<dbReference type="SUPFAM" id="SSF47370">
    <property type="entry name" value="Bromodomain"/>
    <property type="match status" value="3"/>
</dbReference>
<evidence type="ECO:0000256" key="10">
    <source>
        <dbReference type="ARBA" id="ARBA00023117"/>
    </source>
</evidence>
<dbReference type="InterPro" id="IPR009071">
    <property type="entry name" value="HMG_box_dom"/>
</dbReference>
<dbReference type="OrthoDB" id="5857104at2759"/>
<dbReference type="Pfam" id="PF00176">
    <property type="entry name" value="SNF2-rel_dom"/>
    <property type="match status" value="1"/>
</dbReference>
<dbReference type="InterPro" id="IPR001487">
    <property type="entry name" value="Bromodomain"/>
</dbReference>
<feature type="domain" description="HMG box" evidence="18">
    <location>
        <begin position="348"/>
        <end position="416"/>
    </location>
</feature>
<dbReference type="PROSITE" id="PS51192">
    <property type="entry name" value="HELICASE_ATP_BIND_1"/>
    <property type="match status" value="1"/>
</dbReference>
<dbReference type="Pfam" id="PF00505">
    <property type="entry name" value="HMG_box"/>
    <property type="match status" value="1"/>
</dbReference>
<dbReference type="InterPro" id="IPR000953">
    <property type="entry name" value="Chromo/chromo_shadow_dom"/>
</dbReference>
<evidence type="ECO:0000259" key="19">
    <source>
        <dbReference type="PROSITE" id="PS51192"/>
    </source>
</evidence>
<dbReference type="PROSITE" id="PS00633">
    <property type="entry name" value="BROMODOMAIN_1"/>
    <property type="match status" value="1"/>
</dbReference>
<dbReference type="InterPro" id="IPR013083">
    <property type="entry name" value="Znf_RING/FYVE/PHD"/>
</dbReference>
<feature type="region of interest" description="Disordered" evidence="15">
    <location>
        <begin position="929"/>
        <end position="1023"/>
    </location>
</feature>
<feature type="compositionally biased region" description="Basic and acidic residues" evidence="15">
    <location>
        <begin position="266"/>
        <end position="280"/>
    </location>
</feature>
<feature type="domain" description="Bromo" evidence="17">
    <location>
        <begin position="2452"/>
        <end position="2526"/>
    </location>
</feature>
<dbReference type="GO" id="GO:0003678">
    <property type="term" value="F:DNA helicase activity"/>
    <property type="evidence" value="ECO:0007669"/>
    <property type="project" value="UniProtKB-EC"/>
</dbReference>
<dbReference type="InterPro" id="IPR000330">
    <property type="entry name" value="SNF2_N"/>
</dbReference>
<feature type="region of interest" description="Disordered" evidence="15">
    <location>
        <begin position="1073"/>
        <end position="1093"/>
    </location>
</feature>
<evidence type="ECO:0000259" key="17">
    <source>
        <dbReference type="PROSITE" id="PS50014"/>
    </source>
</evidence>
<dbReference type="Pfam" id="PF00271">
    <property type="entry name" value="Helicase_C"/>
    <property type="match status" value="1"/>
</dbReference>
<evidence type="ECO:0000259" key="18">
    <source>
        <dbReference type="PROSITE" id="PS50118"/>
    </source>
</evidence>
<dbReference type="PANTHER" id="PTHR45623">
    <property type="entry name" value="CHROMODOMAIN-HELICASE-DNA-BINDING PROTEIN 3-RELATED-RELATED"/>
    <property type="match status" value="1"/>
</dbReference>
<dbReference type="GO" id="GO:0005524">
    <property type="term" value="F:ATP binding"/>
    <property type="evidence" value="ECO:0007669"/>
    <property type="project" value="UniProtKB-KW"/>
</dbReference>
<feature type="compositionally biased region" description="Basic and acidic residues" evidence="15">
    <location>
        <begin position="996"/>
        <end position="1017"/>
    </location>
</feature>
<name>A0A1Z5JSQ4_FISSO</name>
<dbReference type="EMBL" id="BDSP01000111">
    <property type="protein sequence ID" value="GAX16969.1"/>
    <property type="molecule type" value="Genomic_DNA"/>
</dbReference>
<dbReference type="CDD" id="cd00084">
    <property type="entry name" value="HMG-box_SF"/>
    <property type="match status" value="1"/>
</dbReference>
<dbReference type="SMART" id="SM00298">
    <property type="entry name" value="CHROMO"/>
    <property type="match status" value="2"/>
</dbReference>
<feature type="region of interest" description="Disordered" evidence="15">
    <location>
        <begin position="1128"/>
        <end position="1151"/>
    </location>
</feature>